<evidence type="ECO:0000256" key="2">
    <source>
        <dbReference type="SAM" id="SignalP"/>
    </source>
</evidence>
<feature type="signal peptide" evidence="2">
    <location>
        <begin position="1"/>
        <end position="29"/>
    </location>
</feature>
<protein>
    <recommendedName>
        <fullName evidence="5">CopL family metal-binding regulatory protein</fullName>
    </recommendedName>
</protein>
<dbReference type="AlphaFoldDB" id="A0A0R0CSP1"/>
<keyword evidence="4" id="KW-1185">Reference proteome</keyword>
<dbReference type="PATRIC" id="fig|405446.3.peg.650"/>
<evidence type="ECO:0000256" key="1">
    <source>
        <dbReference type="SAM" id="MobiDB-lite"/>
    </source>
</evidence>
<dbReference type="NCBIfam" id="NF033807">
    <property type="entry name" value="CopL_fam"/>
    <property type="match status" value="1"/>
</dbReference>
<dbReference type="OrthoDB" id="6039127at2"/>
<evidence type="ECO:0000313" key="4">
    <source>
        <dbReference type="Proteomes" id="UP000051863"/>
    </source>
</evidence>
<organism evidence="3 4">
    <name type="scientific">Stenotrophomonas terrae</name>
    <dbReference type="NCBI Taxonomy" id="405446"/>
    <lineage>
        <taxon>Bacteria</taxon>
        <taxon>Pseudomonadati</taxon>
        <taxon>Pseudomonadota</taxon>
        <taxon>Gammaproteobacteria</taxon>
        <taxon>Lysobacterales</taxon>
        <taxon>Lysobacteraceae</taxon>
        <taxon>Stenotrophomonas</taxon>
    </lineage>
</organism>
<sequence length="125" mass="13162">MPRILLPLLLCLTLIAGAVGSVWSATAMAMPMQAMTMAMTMEDGDSAHDCCHQEEANLQCDSGDADKAPSPCASGDSCDCKQHCNMLPSVAMTRLAPMRHALAPMPALPSRDDVAPGQLNRPPIA</sequence>
<dbReference type="InterPro" id="IPR048034">
    <property type="entry name" value="CopL-like"/>
</dbReference>
<evidence type="ECO:0008006" key="5">
    <source>
        <dbReference type="Google" id="ProtNLM"/>
    </source>
</evidence>
<feature type="region of interest" description="Disordered" evidence="1">
    <location>
        <begin position="104"/>
        <end position="125"/>
    </location>
</feature>
<reference evidence="3 4" key="1">
    <citation type="submission" date="2015-05" db="EMBL/GenBank/DDBJ databases">
        <title>Genome sequencing and analysis of members of genus Stenotrophomonas.</title>
        <authorList>
            <person name="Patil P.P."/>
            <person name="Midha S."/>
            <person name="Patil P.B."/>
        </authorList>
    </citation>
    <scope>NUCLEOTIDE SEQUENCE [LARGE SCALE GENOMIC DNA]</scope>
    <source>
        <strain evidence="3 4">DSM 18941</strain>
    </source>
</reference>
<accession>A0A0R0CSP1</accession>
<keyword evidence="2" id="KW-0732">Signal</keyword>
<comment type="caution">
    <text evidence="3">The sequence shown here is derived from an EMBL/GenBank/DDBJ whole genome shotgun (WGS) entry which is preliminary data.</text>
</comment>
<feature type="chain" id="PRO_5006394496" description="CopL family metal-binding regulatory protein" evidence="2">
    <location>
        <begin position="30"/>
        <end position="125"/>
    </location>
</feature>
<gene>
    <name evidence="3" type="ORF">ABB27_06590</name>
</gene>
<evidence type="ECO:0000313" key="3">
    <source>
        <dbReference type="EMBL" id="KRG69322.1"/>
    </source>
</evidence>
<dbReference type="EMBL" id="LDJJ01000018">
    <property type="protein sequence ID" value="KRG69322.1"/>
    <property type="molecule type" value="Genomic_DNA"/>
</dbReference>
<dbReference type="RefSeq" id="WP_057627563.1">
    <property type="nucleotide sequence ID" value="NZ_LDJJ01000018.1"/>
</dbReference>
<proteinExistence type="predicted"/>
<dbReference type="Proteomes" id="UP000051863">
    <property type="component" value="Unassembled WGS sequence"/>
</dbReference>
<name>A0A0R0CSP1_9GAMM</name>